<keyword evidence="3 8" id="KW-0444">Lipid biosynthesis</keyword>
<dbReference type="EC" id="1.3.1.9" evidence="8"/>
<dbReference type="PRINTS" id="PR00081">
    <property type="entry name" value="GDHRDH"/>
</dbReference>
<keyword evidence="7 8" id="KW-0275">Fatty acid biosynthesis</keyword>
<dbReference type="EMBL" id="LVWD01000042">
    <property type="protein sequence ID" value="OAD39506.1"/>
    <property type="molecule type" value="Genomic_DNA"/>
</dbReference>
<evidence type="ECO:0000256" key="1">
    <source>
        <dbReference type="ARBA" id="ARBA00005194"/>
    </source>
</evidence>
<keyword evidence="14" id="KW-1185">Reference proteome</keyword>
<dbReference type="Proteomes" id="UP000185657">
    <property type="component" value="Unassembled WGS sequence"/>
</dbReference>
<dbReference type="KEGG" id="hyl:LPB072_21830"/>
<feature type="binding site" evidence="11">
    <location>
        <position position="175"/>
    </location>
    <ligand>
        <name>NAD(+)</name>
        <dbReference type="ChEBI" id="CHEBI:57540"/>
    </ligand>
</feature>
<reference evidence="12 15" key="2">
    <citation type="submission" date="2016-10" db="EMBL/GenBank/DDBJ databases">
        <title>Hydorgenophaga sp. LPB0072 isolated from gastropod.</title>
        <authorList>
            <person name="Kim E."/>
            <person name="Yi H."/>
        </authorList>
    </citation>
    <scope>NUCLEOTIDE SEQUENCE [LARGE SCALE GENOMIC DNA]</scope>
    <source>
        <strain evidence="12 15">LPB0072</strain>
    </source>
</reference>
<feature type="binding site" evidence="11">
    <location>
        <position position="26"/>
    </location>
    <ligand>
        <name>NAD(+)</name>
        <dbReference type="ChEBI" id="CHEBI:57540"/>
    </ligand>
</feature>
<comment type="catalytic activity">
    <reaction evidence="8">
        <text>a 2,3-saturated acyl-[ACP] + NAD(+) = a (2E)-enoyl-[ACP] + NADH + H(+)</text>
        <dbReference type="Rhea" id="RHEA:10240"/>
        <dbReference type="Rhea" id="RHEA-COMP:9925"/>
        <dbReference type="Rhea" id="RHEA-COMP:9926"/>
        <dbReference type="ChEBI" id="CHEBI:15378"/>
        <dbReference type="ChEBI" id="CHEBI:57540"/>
        <dbReference type="ChEBI" id="CHEBI:57945"/>
        <dbReference type="ChEBI" id="CHEBI:78784"/>
        <dbReference type="ChEBI" id="CHEBI:78785"/>
        <dbReference type="EC" id="1.3.1.9"/>
    </reaction>
</comment>
<name>A0A167GIV5_9BURK</name>
<accession>A0A167GIV5</accession>
<feature type="binding site" evidence="10">
    <location>
        <position position="108"/>
    </location>
    <ligand>
        <name>substrate</name>
    </ligand>
</feature>
<dbReference type="UniPathway" id="UPA00094"/>
<gene>
    <name evidence="12" type="ORF">LPB072_21830</name>
    <name evidence="13" type="ORF">LPB72_21215</name>
</gene>
<evidence type="ECO:0000256" key="11">
    <source>
        <dbReference type="PIRSR" id="PIRSR000094-3"/>
    </source>
</evidence>
<feature type="active site" description="Proton acceptor" evidence="9">
    <location>
        <position position="168"/>
    </location>
</feature>
<protein>
    <recommendedName>
        <fullName evidence="8">Enoyl-[acyl-carrier-protein] reductase [NADH]</fullName>
        <ecNumber evidence="8">1.3.1.9</ecNumber>
    </recommendedName>
</protein>
<dbReference type="STRING" id="1763535.LPB072_21830"/>
<evidence type="ECO:0000256" key="10">
    <source>
        <dbReference type="PIRSR" id="PIRSR000094-2"/>
    </source>
</evidence>
<organism evidence="12 15">
    <name type="scientific">Hydrogenophaga crassostreae</name>
    <dbReference type="NCBI Taxonomy" id="1763535"/>
    <lineage>
        <taxon>Bacteria</taxon>
        <taxon>Pseudomonadati</taxon>
        <taxon>Pseudomonadota</taxon>
        <taxon>Betaproteobacteria</taxon>
        <taxon>Burkholderiales</taxon>
        <taxon>Comamonadaceae</taxon>
        <taxon>Hydrogenophaga</taxon>
    </lineage>
</organism>
<evidence type="ECO:0000256" key="2">
    <source>
        <dbReference type="ARBA" id="ARBA00009233"/>
    </source>
</evidence>
<keyword evidence="4" id="KW-0276">Fatty acid metabolism</keyword>
<dbReference type="InterPro" id="IPR036291">
    <property type="entry name" value="NAD(P)-bd_dom_sf"/>
</dbReference>
<dbReference type="SUPFAM" id="SSF51735">
    <property type="entry name" value="NAD(P)-binding Rossmann-fold domains"/>
    <property type="match status" value="1"/>
</dbReference>
<keyword evidence="8 11" id="KW-0520">NAD</keyword>
<evidence type="ECO:0000313" key="15">
    <source>
        <dbReference type="Proteomes" id="UP000185680"/>
    </source>
</evidence>
<keyword evidence="6" id="KW-0443">Lipid metabolism</keyword>
<dbReference type="Pfam" id="PF13561">
    <property type="entry name" value="adh_short_C2"/>
    <property type="match status" value="1"/>
</dbReference>
<evidence type="ECO:0000256" key="9">
    <source>
        <dbReference type="PIRSR" id="PIRSR000094-1"/>
    </source>
</evidence>
<proteinExistence type="inferred from homology"/>
<keyword evidence="5 8" id="KW-0560">Oxidoreductase</keyword>
<evidence type="ECO:0000313" key="14">
    <source>
        <dbReference type="Proteomes" id="UP000185657"/>
    </source>
</evidence>
<evidence type="ECO:0000256" key="3">
    <source>
        <dbReference type="ARBA" id="ARBA00022516"/>
    </source>
</evidence>
<reference evidence="13 14" key="1">
    <citation type="submission" date="2016-02" db="EMBL/GenBank/DDBJ databases">
        <title>Draft genome sequence of Hydrogenophaga sp. LPB0072.</title>
        <authorList>
            <person name="Shin S.-K."/>
            <person name="Yi H."/>
        </authorList>
    </citation>
    <scope>NUCLEOTIDE SEQUENCE [LARGE SCALE GENOMIC DNA]</scope>
    <source>
        <strain evidence="13 14">LPB0072</strain>
    </source>
</reference>
<feature type="active site" description="Proton acceptor" evidence="9">
    <location>
        <position position="158"/>
    </location>
</feature>
<dbReference type="PIRSF" id="PIRSF000094">
    <property type="entry name" value="Enoyl-ACP_rdct"/>
    <property type="match status" value="1"/>
</dbReference>
<dbReference type="PANTHER" id="PTHR43159">
    <property type="entry name" value="ENOYL-[ACYL-CARRIER-PROTEIN] REDUCTASE"/>
    <property type="match status" value="1"/>
</dbReference>
<evidence type="ECO:0000256" key="6">
    <source>
        <dbReference type="ARBA" id="ARBA00023098"/>
    </source>
</evidence>
<feature type="binding site" evidence="11">
    <location>
        <begin position="77"/>
        <end position="78"/>
    </location>
    <ligand>
        <name>NAD(+)</name>
        <dbReference type="ChEBI" id="CHEBI:57540"/>
    </ligand>
</feature>
<evidence type="ECO:0000313" key="13">
    <source>
        <dbReference type="EMBL" id="OAD39506.1"/>
    </source>
</evidence>
<dbReference type="GO" id="GO:0006633">
    <property type="term" value="P:fatty acid biosynthetic process"/>
    <property type="evidence" value="ECO:0007669"/>
    <property type="project" value="UniProtKB-UniPathway"/>
</dbReference>
<evidence type="ECO:0000256" key="7">
    <source>
        <dbReference type="ARBA" id="ARBA00023160"/>
    </source>
</evidence>
<feature type="binding site" evidence="11">
    <location>
        <begin position="32"/>
        <end position="33"/>
    </location>
    <ligand>
        <name>NAD(+)</name>
        <dbReference type="ChEBI" id="CHEBI:57540"/>
    </ligand>
</feature>
<evidence type="ECO:0000313" key="12">
    <source>
        <dbReference type="EMBL" id="AOW15054.1"/>
    </source>
</evidence>
<dbReference type="Gene3D" id="3.40.50.720">
    <property type="entry name" value="NAD(P)-binding Rossmann-like Domain"/>
    <property type="match status" value="1"/>
</dbReference>
<dbReference type="GO" id="GO:0004318">
    <property type="term" value="F:enoyl-[acyl-carrier-protein] reductase (NADH) activity"/>
    <property type="evidence" value="ECO:0007669"/>
    <property type="project" value="UniProtKB-EC"/>
</dbReference>
<dbReference type="Proteomes" id="UP000185680">
    <property type="component" value="Chromosome"/>
</dbReference>
<dbReference type="NCBIfam" id="NF005717">
    <property type="entry name" value="PRK07533.1"/>
    <property type="match status" value="1"/>
</dbReference>
<dbReference type="EMBL" id="CP017476">
    <property type="protein sequence ID" value="AOW15054.1"/>
    <property type="molecule type" value="Genomic_DNA"/>
</dbReference>
<dbReference type="RefSeq" id="WP_066096044.1">
    <property type="nucleotide sequence ID" value="NZ_CP017476.1"/>
</dbReference>
<sequence length="267" mass="28466">MPSETAVVQQPNPFASLAGKRGLVVGVANEHSIAYGCARAIHQLGGALALTYLNDRAKPYVAPLADELGAEIFMPLDVEQPGQLEAVFERITQQWGKLDFVLHAIAYAPKDDLHGRVVDCSAEGFARAMNVSCHSFIRMAHLAEPLMTDGGAMVTMSYYGAQKVIGSYGMMGPVKAALESTVRYLAIELGPKRIRVHAVSPGPIKTRAASGIDHFDALLEQAAQRAPEHQLVSIDEVGAVTAMLLTDAARGMTGNIAFVDAGYHIVG</sequence>
<evidence type="ECO:0000256" key="8">
    <source>
        <dbReference type="PIRNR" id="PIRNR000094"/>
    </source>
</evidence>
<dbReference type="InterPro" id="IPR002347">
    <property type="entry name" value="SDR_fam"/>
</dbReference>
<dbReference type="InterPro" id="IPR014358">
    <property type="entry name" value="Enoyl-ACP_Rdtase_NADH"/>
</dbReference>
<feature type="binding site" evidence="11">
    <location>
        <position position="105"/>
    </location>
    <ligand>
        <name>NAD(+)</name>
        <dbReference type="ChEBI" id="CHEBI:57540"/>
    </ligand>
</feature>
<dbReference type="OrthoDB" id="9803628at2"/>
<dbReference type="CDD" id="cd05372">
    <property type="entry name" value="ENR_SDR"/>
    <property type="match status" value="1"/>
</dbReference>
<comment type="pathway">
    <text evidence="1">Lipid metabolism; fatty acid biosynthesis.</text>
</comment>
<dbReference type="AlphaFoldDB" id="A0A167GIV5"/>
<evidence type="ECO:0000256" key="5">
    <source>
        <dbReference type="ARBA" id="ARBA00023002"/>
    </source>
</evidence>
<evidence type="ECO:0000256" key="4">
    <source>
        <dbReference type="ARBA" id="ARBA00022832"/>
    </source>
</evidence>
<feature type="binding site" evidence="11">
    <location>
        <begin position="204"/>
        <end position="208"/>
    </location>
    <ligand>
        <name>NAD(+)</name>
        <dbReference type="ChEBI" id="CHEBI:57540"/>
    </ligand>
</feature>
<comment type="similarity">
    <text evidence="2 8">Belongs to the short-chain dehydrogenases/reductases (SDR) family. FabI subfamily.</text>
</comment>
<dbReference type="PANTHER" id="PTHR43159:SF2">
    <property type="entry name" value="ENOYL-[ACYL-CARRIER-PROTEIN] REDUCTASE [NADH], CHLOROPLASTIC"/>
    <property type="match status" value="1"/>
</dbReference>